<evidence type="ECO:0000256" key="1">
    <source>
        <dbReference type="ARBA" id="ARBA00023015"/>
    </source>
</evidence>
<dbReference type="EMBL" id="JAOZEV010000019">
    <property type="protein sequence ID" value="MCV9934258.1"/>
    <property type="molecule type" value="Genomic_DNA"/>
</dbReference>
<dbReference type="GO" id="GO:0003700">
    <property type="term" value="F:DNA-binding transcription factor activity"/>
    <property type="evidence" value="ECO:0007669"/>
    <property type="project" value="InterPro"/>
</dbReference>
<sequence length="263" mass="30689">MDFTIHSEKPNELVDRIAKKAYVWFEDNWKHDTKEHFHKRAQLVYVEKGFQYLHVNGRIYLLPQNHAAWIPSNLSHRTTTVSDNINLRTIFYSIGSENIFYDKLRIFSVPPVLREIISYSSKWSKIEQYSIEEEAFLNAIFVGLPSFFKDAMTLNIVIPNDERLLQISNFIIDNIGNDLQVNTIAENYNISLRSLERIFKKETTITISKYIQLVRIIKGIEFLSTGKYTVSQVAYLVGYKSLQAFSASFFQILNKRPNEFLGV</sequence>
<dbReference type="PROSITE" id="PS01124">
    <property type="entry name" value="HTH_ARAC_FAMILY_2"/>
    <property type="match status" value="1"/>
</dbReference>
<proteinExistence type="predicted"/>
<keyword evidence="1" id="KW-0805">Transcription regulation</keyword>
<dbReference type="InterPro" id="IPR003313">
    <property type="entry name" value="AraC-bd"/>
</dbReference>
<dbReference type="SUPFAM" id="SSF46689">
    <property type="entry name" value="Homeodomain-like"/>
    <property type="match status" value="2"/>
</dbReference>
<dbReference type="PANTHER" id="PTHR11019:SF199">
    <property type="entry name" value="HTH-TYPE TRANSCRIPTIONAL REGULATOR NIMR"/>
    <property type="match status" value="1"/>
</dbReference>
<dbReference type="AlphaFoldDB" id="A0A9X3C9V9"/>
<feature type="domain" description="HTH araC/xylS-type" evidence="4">
    <location>
        <begin position="165"/>
        <end position="263"/>
    </location>
</feature>
<gene>
    <name evidence="5" type="ORF">OIU80_18420</name>
</gene>
<dbReference type="InterPro" id="IPR011051">
    <property type="entry name" value="RmlC_Cupin_sf"/>
</dbReference>
<dbReference type="InterPro" id="IPR009057">
    <property type="entry name" value="Homeodomain-like_sf"/>
</dbReference>
<dbReference type="Proteomes" id="UP001151133">
    <property type="component" value="Unassembled WGS sequence"/>
</dbReference>
<evidence type="ECO:0000313" key="5">
    <source>
        <dbReference type="EMBL" id="MCV9934258.1"/>
    </source>
</evidence>
<evidence type="ECO:0000313" key="6">
    <source>
        <dbReference type="Proteomes" id="UP001151133"/>
    </source>
</evidence>
<dbReference type="Pfam" id="PF02311">
    <property type="entry name" value="AraC_binding"/>
    <property type="match status" value="1"/>
</dbReference>
<dbReference type="SUPFAM" id="SSF51182">
    <property type="entry name" value="RmlC-like cupins"/>
    <property type="match status" value="1"/>
</dbReference>
<accession>A0A9X3C9V9</accession>
<name>A0A9X3C9V9_9FLAO</name>
<dbReference type="RefSeq" id="WP_264288441.1">
    <property type="nucleotide sequence ID" value="NZ_JAOZEV010000019.1"/>
</dbReference>
<protein>
    <submittedName>
        <fullName evidence="5">AraC family transcriptional regulator</fullName>
    </submittedName>
</protein>
<evidence type="ECO:0000259" key="4">
    <source>
        <dbReference type="PROSITE" id="PS01124"/>
    </source>
</evidence>
<reference evidence="5" key="1">
    <citation type="submission" date="2022-10" db="EMBL/GenBank/DDBJ databases">
        <title>Two novel species of Flavobacterium.</title>
        <authorList>
            <person name="Liu Q."/>
            <person name="Xin Y.-H."/>
        </authorList>
    </citation>
    <scope>NUCLEOTIDE SEQUENCE</scope>
    <source>
        <strain evidence="5">LS1R47</strain>
    </source>
</reference>
<dbReference type="Pfam" id="PF12833">
    <property type="entry name" value="HTH_18"/>
    <property type="match status" value="1"/>
</dbReference>
<keyword evidence="2" id="KW-0238">DNA-binding</keyword>
<evidence type="ECO:0000256" key="2">
    <source>
        <dbReference type="ARBA" id="ARBA00023125"/>
    </source>
</evidence>
<evidence type="ECO:0000256" key="3">
    <source>
        <dbReference type="ARBA" id="ARBA00023163"/>
    </source>
</evidence>
<keyword evidence="3" id="KW-0804">Transcription</keyword>
<dbReference type="InterPro" id="IPR018060">
    <property type="entry name" value="HTH_AraC"/>
</dbReference>
<dbReference type="Gene3D" id="1.10.10.60">
    <property type="entry name" value="Homeodomain-like"/>
    <property type="match status" value="2"/>
</dbReference>
<dbReference type="GO" id="GO:0043565">
    <property type="term" value="F:sequence-specific DNA binding"/>
    <property type="evidence" value="ECO:0007669"/>
    <property type="project" value="InterPro"/>
</dbReference>
<organism evidence="5 6">
    <name type="scientific">Flavobacterium frigoritolerans</name>
    <dbReference type="NCBI Taxonomy" id="2987686"/>
    <lineage>
        <taxon>Bacteria</taxon>
        <taxon>Pseudomonadati</taxon>
        <taxon>Bacteroidota</taxon>
        <taxon>Flavobacteriia</taxon>
        <taxon>Flavobacteriales</taxon>
        <taxon>Flavobacteriaceae</taxon>
        <taxon>Flavobacterium</taxon>
    </lineage>
</organism>
<keyword evidence="6" id="KW-1185">Reference proteome</keyword>
<comment type="caution">
    <text evidence="5">The sequence shown here is derived from an EMBL/GenBank/DDBJ whole genome shotgun (WGS) entry which is preliminary data.</text>
</comment>
<dbReference type="SMART" id="SM00342">
    <property type="entry name" value="HTH_ARAC"/>
    <property type="match status" value="1"/>
</dbReference>
<dbReference type="PANTHER" id="PTHR11019">
    <property type="entry name" value="HTH-TYPE TRANSCRIPTIONAL REGULATOR NIMR"/>
    <property type="match status" value="1"/>
</dbReference>
<dbReference type="Gene3D" id="2.60.120.10">
    <property type="entry name" value="Jelly Rolls"/>
    <property type="match status" value="1"/>
</dbReference>
<dbReference type="InterPro" id="IPR014710">
    <property type="entry name" value="RmlC-like_jellyroll"/>
</dbReference>